<name>A0ABV0N1X3_9TELE</name>
<proteinExistence type="predicted"/>
<accession>A0ABV0N1X3</accession>
<sequence>MKILLLREKKGVRSTFVCFKNTHYTNLYDNYRTTFTCRDITMKTGVAQIAFTTPKSPFGRAGLQSLQICTRQTHGVRIALSRSSKGTELSHSSLSPLFPFCIPLRLYCCFNAPTVGPFASHSAAAVEPVVVTKPSAMCLSEKNICHSVGHTTSLLWKF</sequence>
<protein>
    <submittedName>
        <fullName evidence="1">Uncharacterized protein</fullName>
    </submittedName>
</protein>
<reference evidence="1 2" key="1">
    <citation type="submission" date="2021-06" db="EMBL/GenBank/DDBJ databases">
        <authorList>
            <person name="Palmer J.M."/>
        </authorList>
    </citation>
    <scope>NUCLEOTIDE SEQUENCE [LARGE SCALE GENOMIC DNA]</scope>
    <source>
        <strain evidence="1 2">GA_2019</strain>
        <tissue evidence="1">Muscle</tissue>
    </source>
</reference>
<evidence type="ECO:0000313" key="1">
    <source>
        <dbReference type="EMBL" id="MEQ2165379.1"/>
    </source>
</evidence>
<keyword evidence="2" id="KW-1185">Reference proteome</keyword>
<dbReference type="EMBL" id="JAHRIO010021225">
    <property type="protein sequence ID" value="MEQ2165379.1"/>
    <property type="molecule type" value="Genomic_DNA"/>
</dbReference>
<comment type="caution">
    <text evidence="1">The sequence shown here is derived from an EMBL/GenBank/DDBJ whole genome shotgun (WGS) entry which is preliminary data.</text>
</comment>
<gene>
    <name evidence="1" type="ORF">GOODEAATRI_016173</name>
</gene>
<evidence type="ECO:0000313" key="2">
    <source>
        <dbReference type="Proteomes" id="UP001476798"/>
    </source>
</evidence>
<dbReference type="Proteomes" id="UP001476798">
    <property type="component" value="Unassembled WGS sequence"/>
</dbReference>
<organism evidence="1 2">
    <name type="scientific">Goodea atripinnis</name>
    <dbReference type="NCBI Taxonomy" id="208336"/>
    <lineage>
        <taxon>Eukaryota</taxon>
        <taxon>Metazoa</taxon>
        <taxon>Chordata</taxon>
        <taxon>Craniata</taxon>
        <taxon>Vertebrata</taxon>
        <taxon>Euteleostomi</taxon>
        <taxon>Actinopterygii</taxon>
        <taxon>Neopterygii</taxon>
        <taxon>Teleostei</taxon>
        <taxon>Neoteleostei</taxon>
        <taxon>Acanthomorphata</taxon>
        <taxon>Ovalentaria</taxon>
        <taxon>Atherinomorphae</taxon>
        <taxon>Cyprinodontiformes</taxon>
        <taxon>Goodeidae</taxon>
        <taxon>Goodea</taxon>
    </lineage>
</organism>